<accession>A0A1D7TNV9</accession>
<feature type="transmembrane region" description="Helical" evidence="1">
    <location>
        <begin position="204"/>
        <end position="231"/>
    </location>
</feature>
<evidence type="ECO:0000313" key="2">
    <source>
        <dbReference type="EMBL" id="AOO66614.1"/>
    </source>
</evidence>
<sequence length="235" mass="26304">MSIQQFNFQAKAAVSLFLLFVITATISSVILLGLELSGQKKGLNIPTIAQIKNKYTTPTLVAAMRGNMYEHVTADEDIDTVNNWIKEGVKKEGKLYEEAAQIIKQDCANCHSKTSKMSKAIPSMPFDTYEQIVSHTDAGYSWSKMSKQAHIHMFGISTFLVIISLLFAYTTYKESIKNVLIIGSFGAAFLDIFSWWFSKFIPELVYLIFAMGGLMVGSILLMCVLVLANIWKKED</sequence>
<organism evidence="2 3">
    <name type="scientific">Sulfurospirillum halorespirans DSM 13726</name>
    <dbReference type="NCBI Taxonomy" id="1193502"/>
    <lineage>
        <taxon>Bacteria</taxon>
        <taxon>Pseudomonadati</taxon>
        <taxon>Campylobacterota</taxon>
        <taxon>Epsilonproteobacteria</taxon>
        <taxon>Campylobacterales</taxon>
        <taxon>Sulfurospirillaceae</taxon>
        <taxon>Sulfurospirillum</taxon>
    </lineage>
</organism>
<keyword evidence="1" id="KW-0812">Transmembrane</keyword>
<feature type="transmembrane region" description="Helical" evidence="1">
    <location>
        <begin position="12"/>
        <end position="34"/>
    </location>
</feature>
<dbReference type="AlphaFoldDB" id="A0A1D7TNV9"/>
<dbReference type="Proteomes" id="UP000094609">
    <property type="component" value="Chromosome"/>
</dbReference>
<dbReference type="EMBL" id="CP017111">
    <property type="protein sequence ID" value="AOO66614.1"/>
    <property type="molecule type" value="Genomic_DNA"/>
</dbReference>
<keyword evidence="1" id="KW-0472">Membrane</keyword>
<feature type="transmembrane region" description="Helical" evidence="1">
    <location>
        <begin position="151"/>
        <end position="172"/>
    </location>
</feature>
<proteinExistence type="predicted"/>
<name>A0A1D7TNV9_9BACT</name>
<dbReference type="RefSeq" id="WP_069479134.1">
    <property type="nucleotide sequence ID" value="NZ_CP017111.1"/>
</dbReference>
<evidence type="ECO:0000256" key="1">
    <source>
        <dbReference type="SAM" id="Phobius"/>
    </source>
</evidence>
<protein>
    <submittedName>
        <fullName evidence="2">Uncharacterized protein</fullName>
    </submittedName>
</protein>
<reference evidence="3" key="1">
    <citation type="submission" date="2016-08" db="EMBL/GenBank/DDBJ databases">
        <title>Complete genome sequence of the organohalide-respiring Epsilonproteobacterium Sulfurospirillum halorespirans.</title>
        <authorList>
            <person name="Goris T."/>
            <person name="Zimmermann J."/>
            <person name="Schenz B."/>
            <person name="Lemos M."/>
            <person name="Hackermueller J."/>
            <person name="Diekert G."/>
        </authorList>
    </citation>
    <scope>NUCLEOTIDE SEQUENCE [LARGE SCALE GENOMIC DNA]</scope>
    <source>
        <strain>DSM 13726</strain>
        <strain evidence="3">PCE-M2</strain>
    </source>
</reference>
<dbReference type="PATRIC" id="fig|1193502.14.peg.2897"/>
<dbReference type="STRING" id="1193502.SHALO_2862"/>
<evidence type="ECO:0000313" key="3">
    <source>
        <dbReference type="Proteomes" id="UP000094609"/>
    </source>
</evidence>
<keyword evidence="1" id="KW-1133">Transmembrane helix</keyword>
<feature type="transmembrane region" description="Helical" evidence="1">
    <location>
        <begin position="179"/>
        <end position="198"/>
    </location>
</feature>
<keyword evidence="3" id="KW-1185">Reference proteome</keyword>
<gene>
    <name evidence="2" type="ORF">SHALO_2862</name>
</gene>
<dbReference type="KEGG" id="shal:SHALO_2862"/>